<sequence length="200" mass="23430">MINNKYSSGLVSQSFWFVEFKKIINLLELEKTEEEIKTLCVEENLFGVAKKYRAKRIYGYIWNRAKQLDEEMLRLFLESDLATQKIINLICILKTDRLFFEFIYEVYREKAILGFNKIEDADISIFFNGKEIQNNNIAKWTDGTKKRLCNIYINYMIDANLLTIENTGRKITLPILDIALERHLEGIGEEALIKALTGVR</sequence>
<evidence type="ECO:0000313" key="2">
    <source>
        <dbReference type="EMBL" id="XBC51060.1"/>
    </source>
</evidence>
<dbReference type="EMBL" id="CP142434">
    <property type="protein sequence ID" value="XBC47423.1"/>
    <property type="molecule type" value="Genomic_DNA"/>
</dbReference>
<organism evidence="2">
    <name type="scientific">Dolosigranulum savutiense</name>
    <dbReference type="NCBI Taxonomy" id="3110288"/>
    <lineage>
        <taxon>Bacteria</taxon>
        <taxon>Bacillati</taxon>
        <taxon>Bacillota</taxon>
        <taxon>Bacilli</taxon>
        <taxon>Lactobacillales</taxon>
        <taxon>Carnobacteriaceae</taxon>
        <taxon>Dolosigranulum</taxon>
    </lineage>
</organism>
<dbReference type="EMBL" id="CP142436">
    <property type="protein sequence ID" value="XBC51060.1"/>
    <property type="molecule type" value="Genomic_DNA"/>
</dbReference>
<gene>
    <name evidence="2" type="ORF">VUQ07_07420</name>
    <name evidence="1" type="ORF">VUQ09_07590</name>
</gene>
<evidence type="ECO:0000313" key="1">
    <source>
        <dbReference type="EMBL" id="XBC47423.1"/>
    </source>
</evidence>
<name>A0AB74U6H9_9LACT</name>
<proteinExistence type="predicted"/>
<dbReference type="Gene3D" id="1.10.3540.10">
    <property type="entry name" value="uncharacterized protein from magnetospirillum magneticum domain"/>
    <property type="match status" value="1"/>
</dbReference>
<dbReference type="InterPro" id="IPR014948">
    <property type="entry name" value="BrxA"/>
</dbReference>
<dbReference type="InterPro" id="IPR023137">
    <property type="entry name" value="BrxA_sf"/>
</dbReference>
<dbReference type="Pfam" id="PF08849">
    <property type="entry name" value="BrxA"/>
    <property type="match status" value="1"/>
</dbReference>
<accession>A0AB74U6H9</accession>
<dbReference type="AlphaFoldDB" id="A0AB74U6H9"/>
<protein>
    <submittedName>
        <fullName evidence="2">DUF1819 family protein</fullName>
    </submittedName>
</protein>
<dbReference type="RefSeq" id="WP_347297579.1">
    <property type="nucleotide sequence ID" value="NZ_CP142434.1"/>
</dbReference>
<reference evidence="2" key="1">
    <citation type="submission" date="2023-12" db="EMBL/GenBank/DDBJ databases">
        <title>Dolosigranulum savutii sp. nov. isolated from human upper respiratory samples collected in Botswana.</title>
        <authorList>
            <person name="Kelly M.S."/>
        </authorList>
    </citation>
    <scope>NUCLEOTIDE SEQUENCE</scope>
    <source>
        <strain evidence="2">MSK211</strain>
        <strain evidence="1">MSK312</strain>
    </source>
</reference>